<protein>
    <submittedName>
        <fullName evidence="2">Quercetin dioxygenase-like cupin family protein</fullName>
    </submittedName>
</protein>
<evidence type="ECO:0000313" key="3">
    <source>
        <dbReference type="Proteomes" id="UP000588068"/>
    </source>
</evidence>
<dbReference type="InterPro" id="IPR011051">
    <property type="entry name" value="RmlC_Cupin_sf"/>
</dbReference>
<name>A0A841HSP5_9GAMM</name>
<organism evidence="2 3">
    <name type="scientific">Povalibacter uvarum</name>
    <dbReference type="NCBI Taxonomy" id="732238"/>
    <lineage>
        <taxon>Bacteria</taxon>
        <taxon>Pseudomonadati</taxon>
        <taxon>Pseudomonadota</taxon>
        <taxon>Gammaproteobacteria</taxon>
        <taxon>Steroidobacterales</taxon>
        <taxon>Steroidobacteraceae</taxon>
        <taxon>Povalibacter</taxon>
    </lineage>
</organism>
<sequence length="162" mass="17838">MSAPRRSRTTRLLANSVERALVAGVAPAELGTEQRDRLRSLVLERARDATPEGTVTLRSAETPWVEWGPHIQIKVLRRDPIAGMQTILARMQPGGVMPAHRHRRDEEFVVLEGECHIGTHRLAAGDVHLAQAGSWHEAITTQTGVVVLLRGEYLPADDSAHP</sequence>
<reference evidence="2 3" key="1">
    <citation type="submission" date="2020-08" db="EMBL/GenBank/DDBJ databases">
        <title>Genomic Encyclopedia of Type Strains, Phase IV (KMG-IV): sequencing the most valuable type-strain genomes for metagenomic binning, comparative biology and taxonomic classification.</title>
        <authorList>
            <person name="Goeker M."/>
        </authorList>
    </citation>
    <scope>NUCLEOTIDE SEQUENCE [LARGE SCALE GENOMIC DNA]</scope>
    <source>
        <strain evidence="2 3">DSM 26723</strain>
    </source>
</reference>
<feature type="domain" description="ChrR-like cupin" evidence="1">
    <location>
        <begin position="55"/>
        <end position="148"/>
    </location>
</feature>
<comment type="caution">
    <text evidence="2">The sequence shown here is derived from an EMBL/GenBank/DDBJ whole genome shotgun (WGS) entry which is preliminary data.</text>
</comment>
<dbReference type="EMBL" id="JACHHZ010000005">
    <property type="protein sequence ID" value="MBB6095329.1"/>
    <property type="molecule type" value="Genomic_DNA"/>
</dbReference>
<dbReference type="RefSeq" id="WP_184334714.1">
    <property type="nucleotide sequence ID" value="NZ_JACHHZ010000005.1"/>
</dbReference>
<dbReference type="Proteomes" id="UP000588068">
    <property type="component" value="Unassembled WGS sequence"/>
</dbReference>
<dbReference type="SUPFAM" id="SSF51182">
    <property type="entry name" value="RmlC-like cupins"/>
    <property type="match status" value="1"/>
</dbReference>
<keyword evidence="2" id="KW-0560">Oxidoreductase</keyword>
<keyword evidence="2" id="KW-0223">Dioxygenase</keyword>
<dbReference type="Gene3D" id="2.60.120.10">
    <property type="entry name" value="Jelly Rolls"/>
    <property type="match status" value="1"/>
</dbReference>
<gene>
    <name evidence="2" type="ORF">HNQ60_004219</name>
</gene>
<keyword evidence="3" id="KW-1185">Reference proteome</keyword>
<evidence type="ECO:0000259" key="1">
    <source>
        <dbReference type="Pfam" id="PF12973"/>
    </source>
</evidence>
<accession>A0A841HSP5</accession>
<dbReference type="InterPro" id="IPR025979">
    <property type="entry name" value="ChrR-like_cupin_dom"/>
</dbReference>
<evidence type="ECO:0000313" key="2">
    <source>
        <dbReference type="EMBL" id="MBB6095329.1"/>
    </source>
</evidence>
<dbReference type="GO" id="GO:0051213">
    <property type="term" value="F:dioxygenase activity"/>
    <property type="evidence" value="ECO:0007669"/>
    <property type="project" value="UniProtKB-KW"/>
</dbReference>
<dbReference type="AlphaFoldDB" id="A0A841HSP5"/>
<proteinExistence type="predicted"/>
<dbReference type="Pfam" id="PF12973">
    <property type="entry name" value="Cupin_7"/>
    <property type="match status" value="1"/>
</dbReference>
<dbReference type="InterPro" id="IPR014710">
    <property type="entry name" value="RmlC-like_jellyroll"/>
</dbReference>